<proteinExistence type="predicted"/>
<dbReference type="OrthoDB" id="10085637at2759"/>
<sequence>MEEFILRQFAYRTGYISSNETICDGCFRIFENGEIGFRCMECSGYMLPESTTRNVRLTDVTATVLGRVNNNGLLAISNTTPYYGYDLCLICAKNRTLHRHHQFTLMTYQMI</sequence>
<dbReference type="EMBL" id="CAJNOI010002433">
    <property type="protein sequence ID" value="CAF1475591.1"/>
    <property type="molecule type" value="Genomic_DNA"/>
</dbReference>
<protein>
    <submittedName>
        <fullName evidence="2">Uncharacterized protein</fullName>
    </submittedName>
</protein>
<organism evidence="2 3">
    <name type="scientific">Adineta steineri</name>
    <dbReference type="NCBI Taxonomy" id="433720"/>
    <lineage>
        <taxon>Eukaryota</taxon>
        <taxon>Metazoa</taxon>
        <taxon>Spiralia</taxon>
        <taxon>Gnathifera</taxon>
        <taxon>Rotifera</taxon>
        <taxon>Eurotatoria</taxon>
        <taxon>Bdelloidea</taxon>
        <taxon>Adinetida</taxon>
        <taxon>Adinetidae</taxon>
        <taxon>Adineta</taxon>
    </lineage>
</organism>
<dbReference type="EMBL" id="CAJNOM010002754">
    <property type="protein sequence ID" value="CAF1637159.1"/>
    <property type="molecule type" value="Genomic_DNA"/>
</dbReference>
<dbReference type="AlphaFoldDB" id="A0A816DGR9"/>
<dbReference type="Proteomes" id="UP000663877">
    <property type="component" value="Unassembled WGS sequence"/>
</dbReference>
<dbReference type="Proteomes" id="UP000663832">
    <property type="component" value="Unassembled WGS sequence"/>
</dbReference>
<comment type="caution">
    <text evidence="2">The sequence shown here is derived from an EMBL/GenBank/DDBJ whole genome shotgun (WGS) entry which is preliminary data.</text>
</comment>
<accession>A0A816DGR9</accession>
<reference evidence="2" key="1">
    <citation type="submission" date="2021-02" db="EMBL/GenBank/DDBJ databases">
        <authorList>
            <person name="Nowell W R."/>
        </authorList>
    </citation>
    <scope>NUCLEOTIDE SEQUENCE</scope>
</reference>
<keyword evidence="3" id="KW-1185">Reference proteome</keyword>
<evidence type="ECO:0000313" key="1">
    <source>
        <dbReference type="EMBL" id="CAF1475591.1"/>
    </source>
</evidence>
<evidence type="ECO:0000313" key="3">
    <source>
        <dbReference type="Proteomes" id="UP000663832"/>
    </source>
</evidence>
<gene>
    <name evidence="1" type="ORF">BJG266_LOCUS41774</name>
    <name evidence="2" type="ORF">QVE165_LOCUS58651</name>
</gene>
<name>A0A816DGR9_9BILA</name>
<evidence type="ECO:0000313" key="2">
    <source>
        <dbReference type="EMBL" id="CAF1637159.1"/>
    </source>
</evidence>